<organism evidence="3 4">
    <name type="scientific">Methanosarcina horonobensis HB-1 = JCM 15518</name>
    <dbReference type="NCBI Taxonomy" id="1434110"/>
    <lineage>
        <taxon>Archaea</taxon>
        <taxon>Methanobacteriati</taxon>
        <taxon>Methanobacteriota</taxon>
        <taxon>Stenosarchaea group</taxon>
        <taxon>Methanomicrobia</taxon>
        <taxon>Methanosarcinales</taxon>
        <taxon>Methanosarcinaceae</taxon>
        <taxon>Methanosarcina</taxon>
    </lineage>
</organism>
<reference evidence="3 4" key="1">
    <citation type="submission" date="2014-07" db="EMBL/GenBank/DDBJ databases">
        <title>Methanogenic archaea and the global carbon cycle.</title>
        <authorList>
            <person name="Henriksen J.R."/>
            <person name="Luke J."/>
            <person name="Reinhart S."/>
            <person name="Benedict M.N."/>
            <person name="Youngblut N.D."/>
            <person name="Metcalf M.E."/>
            <person name="Whitaker R.J."/>
            <person name="Metcalf W.W."/>
        </authorList>
    </citation>
    <scope>NUCLEOTIDE SEQUENCE [LARGE SCALE GENOMIC DNA]</scope>
    <source>
        <strain evidence="3 4">HB-1</strain>
    </source>
</reference>
<evidence type="ECO:0000313" key="3">
    <source>
        <dbReference type="EMBL" id="AKB78981.1"/>
    </source>
</evidence>
<feature type="region of interest" description="Disordered" evidence="1">
    <location>
        <begin position="49"/>
        <end position="85"/>
    </location>
</feature>
<dbReference type="PATRIC" id="fig|1434110.4.peg.3214"/>
<evidence type="ECO:0000259" key="2">
    <source>
        <dbReference type="PROSITE" id="PS50213"/>
    </source>
</evidence>
<dbReference type="AlphaFoldDB" id="A0A0E3SDQ3"/>
<dbReference type="PANTHER" id="PTHR10900">
    <property type="entry name" value="PERIOSTIN-RELATED"/>
    <property type="match status" value="1"/>
</dbReference>
<dbReference type="InterPro" id="IPR000782">
    <property type="entry name" value="FAS1_domain"/>
</dbReference>
<dbReference type="PROSITE" id="PS50213">
    <property type="entry name" value="FAS1"/>
    <property type="match status" value="1"/>
</dbReference>
<dbReference type="SUPFAM" id="SSF82153">
    <property type="entry name" value="FAS1 domain"/>
    <property type="match status" value="1"/>
</dbReference>
<dbReference type="Gene3D" id="2.30.180.10">
    <property type="entry name" value="FAS1 domain"/>
    <property type="match status" value="1"/>
</dbReference>
<protein>
    <submittedName>
        <fullName evidence="3">Secreted and surface protein containing fasciclin-like repeats</fullName>
    </submittedName>
</protein>
<dbReference type="InterPro" id="IPR050904">
    <property type="entry name" value="Adhesion/Biosynth-related"/>
</dbReference>
<dbReference type="PANTHER" id="PTHR10900:SF77">
    <property type="entry name" value="FI19380P1"/>
    <property type="match status" value="1"/>
</dbReference>
<dbReference type="SMART" id="SM00554">
    <property type="entry name" value="FAS1"/>
    <property type="match status" value="1"/>
</dbReference>
<name>A0A0E3SDQ3_9EURY</name>
<sequence length="220" mass="23116">MYMGGKSIKKLGFLIVLLLAGMLFVSGCAEEPAGEDAGEEETSIIDNETGEGAIPGQEEESPIGGEEGIIPGEEEPALGENETGGDNQTIVETAEAAGYTTFASIVRDAGLEDTLNEGTYTVFAPTNEAFDALPEGTLNNLSEDNQDLNVMLTYHVVEGEYMASDLEDGQLLTTVQSEMIPVNITGEEIIIGNANVVEPDIIASNGVIHGINKVLIPPGL</sequence>
<dbReference type="InterPro" id="IPR036378">
    <property type="entry name" value="FAS1_dom_sf"/>
</dbReference>
<evidence type="ECO:0000313" key="4">
    <source>
        <dbReference type="Proteomes" id="UP000033101"/>
    </source>
</evidence>
<accession>A0A0E3SDQ3</accession>
<dbReference type="Pfam" id="PF02469">
    <property type="entry name" value="Fasciclin"/>
    <property type="match status" value="1"/>
</dbReference>
<feature type="compositionally biased region" description="Low complexity" evidence="1">
    <location>
        <begin position="62"/>
        <end position="71"/>
    </location>
</feature>
<proteinExistence type="predicted"/>
<keyword evidence="4" id="KW-1185">Reference proteome</keyword>
<feature type="domain" description="FAS1" evidence="2">
    <location>
        <begin position="86"/>
        <end position="215"/>
    </location>
</feature>
<dbReference type="FunFam" id="2.30.180.10:FF:000032">
    <property type="entry name" value="Fasciclin domain-containing protein, putative"/>
    <property type="match status" value="1"/>
</dbReference>
<gene>
    <name evidence="3" type="ORF">MSHOH_2498</name>
</gene>
<dbReference type="EMBL" id="CP009516">
    <property type="protein sequence ID" value="AKB78981.1"/>
    <property type="molecule type" value="Genomic_DNA"/>
</dbReference>
<evidence type="ECO:0000256" key="1">
    <source>
        <dbReference type="SAM" id="MobiDB-lite"/>
    </source>
</evidence>
<dbReference type="KEGG" id="mhor:MSHOH_2498"/>
<dbReference type="Proteomes" id="UP000033101">
    <property type="component" value="Chromosome"/>
</dbReference>
<dbReference type="STRING" id="1434110.MSHOH_2498"/>
<dbReference type="PROSITE" id="PS51257">
    <property type="entry name" value="PROKAR_LIPOPROTEIN"/>
    <property type="match status" value="1"/>
</dbReference>
<dbReference type="HOGENOM" id="CLU_031281_5_1_2"/>